<dbReference type="AlphaFoldDB" id="A0A4R3YKW0"/>
<evidence type="ECO:0000313" key="2">
    <source>
        <dbReference type="EMBL" id="TCV93167.1"/>
    </source>
</evidence>
<keyword evidence="3" id="KW-1185">Reference proteome</keyword>
<organism evidence="2 3">
    <name type="scientific">Luteibacter rhizovicinus</name>
    <dbReference type="NCBI Taxonomy" id="242606"/>
    <lineage>
        <taxon>Bacteria</taxon>
        <taxon>Pseudomonadati</taxon>
        <taxon>Pseudomonadota</taxon>
        <taxon>Gammaproteobacteria</taxon>
        <taxon>Lysobacterales</taxon>
        <taxon>Rhodanobacteraceae</taxon>
        <taxon>Luteibacter</taxon>
    </lineage>
</organism>
<evidence type="ECO:0000256" key="1">
    <source>
        <dbReference type="SAM" id="SignalP"/>
    </source>
</evidence>
<protein>
    <submittedName>
        <fullName evidence="2">RHS repeat-associated protein</fullName>
    </submittedName>
</protein>
<name>A0A4R3YKW0_9GAMM</name>
<accession>A0A4R3YKW0</accession>
<dbReference type="EMBL" id="SMCS01000005">
    <property type="protein sequence ID" value="TCV93167.1"/>
    <property type="molecule type" value="Genomic_DNA"/>
</dbReference>
<reference evidence="2 3" key="1">
    <citation type="submission" date="2019-03" db="EMBL/GenBank/DDBJ databases">
        <title>Above-ground endophytic microbial communities from plants in different locations in the United States.</title>
        <authorList>
            <person name="Frank C."/>
        </authorList>
    </citation>
    <scope>NUCLEOTIDE SEQUENCE [LARGE SCALE GENOMIC DNA]</scope>
    <source>
        <strain evidence="2 3">LP_13_YM</strain>
    </source>
</reference>
<evidence type="ECO:0000313" key="3">
    <source>
        <dbReference type="Proteomes" id="UP000295645"/>
    </source>
</evidence>
<dbReference type="Proteomes" id="UP000295645">
    <property type="component" value="Unassembled WGS sequence"/>
</dbReference>
<proteinExistence type="predicted"/>
<feature type="signal peptide" evidence="1">
    <location>
        <begin position="1"/>
        <end position="33"/>
    </location>
</feature>
<comment type="caution">
    <text evidence="2">The sequence shown here is derived from an EMBL/GenBank/DDBJ whole genome shotgun (WGS) entry which is preliminary data.</text>
</comment>
<gene>
    <name evidence="2" type="ORF">EC912_10527</name>
</gene>
<dbReference type="Gene3D" id="2.180.10.10">
    <property type="entry name" value="RHS repeat-associated core"/>
    <property type="match status" value="1"/>
</dbReference>
<feature type="chain" id="PRO_5020869020" evidence="1">
    <location>
        <begin position="34"/>
        <end position="106"/>
    </location>
</feature>
<keyword evidence="1" id="KW-0732">Signal</keyword>
<sequence>MKTAAASPVCMVTSVILRGFILFFALVGQSAFAAETVTYYYTSPQGTVLATTNAAGSAVSTSDYRPYGSQALGVSEAGPGYTGHVNDPDSGLTYMQARYYDPVTGF</sequence>